<dbReference type="InterPro" id="IPR006827">
    <property type="entry name" value="Lant_deHydtase_N"/>
</dbReference>
<gene>
    <name evidence="2" type="ORF">SAMN05421866_4348</name>
</gene>
<dbReference type="Pfam" id="PF04738">
    <property type="entry name" value="Lant_dehydr_N"/>
    <property type="match status" value="1"/>
</dbReference>
<dbReference type="RefSeq" id="WP_073066797.1">
    <property type="nucleotide sequence ID" value="NZ_FQWT01000009.1"/>
</dbReference>
<proteinExistence type="predicted"/>
<evidence type="ECO:0000313" key="2">
    <source>
        <dbReference type="EMBL" id="SHH94244.1"/>
    </source>
</evidence>
<dbReference type="Proteomes" id="UP000184047">
    <property type="component" value="Unassembled WGS sequence"/>
</dbReference>
<dbReference type="EMBL" id="FQWT01000009">
    <property type="protein sequence ID" value="SHH94244.1"/>
    <property type="molecule type" value="Genomic_DNA"/>
</dbReference>
<name>A0A1M5X403_9FLAO</name>
<reference evidence="3" key="1">
    <citation type="submission" date="2016-11" db="EMBL/GenBank/DDBJ databases">
        <authorList>
            <person name="Varghese N."/>
            <person name="Submissions S."/>
        </authorList>
    </citation>
    <scope>NUCLEOTIDE SEQUENCE [LARGE SCALE GENOMIC DNA]</scope>
    <source>
        <strain evidence="3">DSM 19055</strain>
    </source>
</reference>
<dbReference type="STRING" id="421058.SAMN05421866_4348"/>
<keyword evidence="3" id="KW-1185">Reference proteome</keyword>
<accession>A0A1M5X403</accession>
<evidence type="ECO:0000313" key="3">
    <source>
        <dbReference type="Proteomes" id="UP000184047"/>
    </source>
</evidence>
<sequence>MSRFPYQFFDEYVVRTPLFSYKKFQETIDKAEPQEEFLKQICENSIFQEAIYLASPYLYSELENWLSGKEVYSKGLEKLKNTLLKYYSRISTRCTPFGLFSGVSLGKFAGKTSNQSGSDSINNQINTDNYHRDTKLDMHYLVGLSQHFVTIPEIRNRLLFFPNNSIYRAGNKIRYVEYQYTNGKRDYIISSAPLSEELKHILYFSKSGKTIEQLAALLINTEITAEDAAEFVDELIDNQVLMSELDPNVSGTDFLRIIASVLNKIEAVNEAETLFSIQKRLEKLDRNIGNPISEYVKIEELAKSFGTTYEQKYLVQTDLYDENKFILSPHWKKELKKGISFLNKLTIYNEETHLEKFKKIFRERFETQEIPLSLALDTEMGIGYRQGIPAEGLHPYLEDLQLPNSQKKQATIQLSQIHKILNEKLQEALLENHHIIELFDEDFKDFKESWQDVPDTISFMTEIISENNREKLCIESTSGSTAANLLGRFCSENSEVQKLTKTITQKEKELNENYILAEIIHLPEARIGNVIRRSTLRDYEIPYLAQSVLPEDNQILIEDLYISLKNNRIVLWSKKLNKEIKPYLTNAHNYSINTLPVYHFLSDLHSQNVRTGLYFDWGGLSKIYHFLPRVEYKNIIISKARWKITEKEILQFSSSINHKEQFLIEFRNWRNKRCIPKWIQWVKSDNKLTVNLENYDLVKMFIDAIKNQAYVLIEEFLWNENDDYKREFIFPMYKDKK</sequence>
<dbReference type="AlphaFoldDB" id="A0A1M5X403"/>
<dbReference type="OrthoDB" id="1273722at2"/>
<protein>
    <submittedName>
        <fullName evidence="2">Lantibiotic dehydratase, C terminus</fullName>
    </submittedName>
</protein>
<organism evidence="2 3">
    <name type="scientific">Chryseobacterium oranimense</name>
    <dbReference type="NCBI Taxonomy" id="421058"/>
    <lineage>
        <taxon>Bacteria</taxon>
        <taxon>Pseudomonadati</taxon>
        <taxon>Bacteroidota</taxon>
        <taxon>Flavobacteriia</taxon>
        <taxon>Flavobacteriales</taxon>
        <taxon>Weeksellaceae</taxon>
        <taxon>Chryseobacterium group</taxon>
        <taxon>Chryseobacterium</taxon>
    </lineage>
</organism>
<feature type="domain" description="Lantibiotic dehydratase N-terminal" evidence="1">
    <location>
        <begin position="44"/>
        <end position="695"/>
    </location>
</feature>
<evidence type="ECO:0000259" key="1">
    <source>
        <dbReference type="Pfam" id="PF04738"/>
    </source>
</evidence>